<organism evidence="9 10">
    <name type="scientific">Mesorhizobium denitrificans</name>
    <dbReference type="NCBI Taxonomy" id="2294114"/>
    <lineage>
        <taxon>Bacteria</taxon>
        <taxon>Pseudomonadati</taxon>
        <taxon>Pseudomonadota</taxon>
        <taxon>Alphaproteobacteria</taxon>
        <taxon>Hyphomicrobiales</taxon>
        <taxon>Phyllobacteriaceae</taxon>
        <taxon>Mesorhizobium</taxon>
    </lineage>
</organism>
<proteinExistence type="predicted"/>
<dbReference type="InterPro" id="IPR005467">
    <property type="entry name" value="His_kinase_dom"/>
</dbReference>
<feature type="transmembrane region" description="Helical" evidence="7">
    <location>
        <begin position="257"/>
        <end position="275"/>
    </location>
</feature>
<keyword evidence="7" id="KW-1133">Transmembrane helix</keyword>
<keyword evidence="7" id="KW-0812">Transmembrane</keyword>
<dbReference type="Gene3D" id="2.60.40.2380">
    <property type="match status" value="1"/>
</dbReference>
<evidence type="ECO:0000256" key="4">
    <source>
        <dbReference type="ARBA" id="ARBA00022741"/>
    </source>
</evidence>
<keyword evidence="10" id="KW-1185">Reference proteome</keyword>
<evidence type="ECO:0000313" key="9">
    <source>
        <dbReference type="EMBL" id="RFC66613.1"/>
    </source>
</evidence>
<feature type="transmembrane region" description="Helical" evidence="7">
    <location>
        <begin position="405"/>
        <end position="426"/>
    </location>
</feature>
<feature type="transmembrane region" description="Helical" evidence="7">
    <location>
        <begin position="374"/>
        <end position="393"/>
    </location>
</feature>
<feature type="transmembrane region" description="Helical" evidence="7">
    <location>
        <begin position="282"/>
        <end position="308"/>
    </location>
</feature>
<sequence>MIQYRAIRFGLSDFDNGTDSIRHDPDNFNVIQDAQRLCNAPRDECMIVCKEDTLFHQQFSRACTPMLQFVLMIFCTFLTSPVPPAIAAERNPLVLTGPVDTQALCAHFEYTTDDAWEITIGDFAGSSSIDMKPLPGPVPDFGYTAARIWLRVPVVNQTKDVSSWRFYVHANFTQKISIWKISADNQIITLLNLDEDTPFSARPIQHPQLVAPFALEPGEAATIVMAYYSQGASRLTMSIETPESYAALMSVAQAKSYAFYGMMLVMITLALAALVTLRQSVFAAYVGYLCSVLIYVAHADGVAFQYLWPNFPRFNSMASVVAGSGVMVFGALFAITFLQTARYHPVMHRVLQAVIAIIIGLDVLLWIADPQLLKRILVYMITGSVLVFLAAALNASRTRFRETRFYVATWFALLIPAGLFTARYAFGLESQTFPVYDAVRIALVCDALLMGLAIFDRYNQHRQAAMQETLSQSERNLALAQRLAVLEQSYQQVEATAREREEGVKDTVHDLRQPMHALRLSLRQMFSGQSDKSTDFGQIESALGYMEQLVDKRLAEQPKWENTVDVPSAADAGKTVDEPGLYAVLRGVTDMFSSEAREKGLQLRLILSAPDAKVDAYALMRLLSNLVSNAIKYTRQGRVVVGLRRHKDSYRVEVHDTGPGLSGDAFEQALQRNKRLERDIDAADGSGLGLTVVKEIADTQKWRLSSCADRRSGASIRVEL</sequence>
<accession>A0A371XBK4</accession>
<dbReference type="Gene3D" id="3.30.565.10">
    <property type="entry name" value="Histidine kinase-like ATPase, C-terminal domain"/>
    <property type="match status" value="1"/>
</dbReference>
<evidence type="ECO:0000259" key="8">
    <source>
        <dbReference type="PROSITE" id="PS50109"/>
    </source>
</evidence>
<dbReference type="InterPro" id="IPR036890">
    <property type="entry name" value="HATPase_C_sf"/>
</dbReference>
<dbReference type="Proteomes" id="UP000262379">
    <property type="component" value="Unassembled WGS sequence"/>
</dbReference>
<dbReference type="Pfam" id="PF02518">
    <property type="entry name" value="HATPase_c"/>
    <property type="match status" value="1"/>
</dbReference>
<dbReference type="PANTHER" id="PTHR44936:SF10">
    <property type="entry name" value="SENSOR PROTEIN RSTB"/>
    <property type="match status" value="1"/>
</dbReference>
<feature type="transmembrane region" description="Helical" evidence="7">
    <location>
        <begin position="438"/>
        <end position="455"/>
    </location>
</feature>
<dbReference type="AlphaFoldDB" id="A0A371XBK4"/>
<dbReference type="PANTHER" id="PTHR44936">
    <property type="entry name" value="SENSOR PROTEIN CREC"/>
    <property type="match status" value="1"/>
</dbReference>
<dbReference type="SMART" id="SM00387">
    <property type="entry name" value="HATPase_c"/>
    <property type="match status" value="1"/>
</dbReference>
<evidence type="ECO:0000256" key="3">
    <source>
        <dbReference type="ARBA" id="ARBA00022679"/>
    </source>
</evidence>
<dbReference type="InterPro" id="IPR011623">
    <property type="entry name" value="7TMR_DISM_rcpt_extracell_dom1"/>
</dbReference>
<dbReference type="PROSITE" id="PS50109">
    <property type="entry name" value="HIS_KIN"/>
    <property type="match status" value="1"/>
</dbReference>
<dbReference type="GO" id="GO:0005524">
    <property type="term" value="F:ATP binding"/>
    <property type="evidence" value="ECO:0007669"/>
    <property type="project" value="UniProtKB-KW"/>
</dbReference>
<evidence type="ECO:0000256" key="2">
    <source>
        <dbReference type="ARBA" id="ARBA00012438"/>
    </source>
</evidence>
<dbReference type="EC" id="2.7.13.3" evidence="2"/>
<protein>
    <recommendedName>
        <fullName evidence="2">histidine kinase</fullName>
        <ecNumber evidence="2">2.7.13.3</ecNumber>
    </recommendedName>
</protein>
<reference evidence="10" key="1">
    <citation type="submission" date="2018-08" db="EMBL/GenBank/DDBJ databases">
        <authorList>
            <person name="Im W.T."/>
        </authorList>
    </citation>
    <scope>NUCLEOTIDE SEQUENCE [LARGE SCALE GENOMIC DNA]</scope>
    <source>
        <strain evidence="10">LA-28</strain>
    </source>
</reference>
<dbReference type="InterPro" id="IPR050980">
    <property type="entry name" value="2C_sensor_his_kinase"/>
</dbReference>
<comment type="caution">
    <text evidence="9">The sequence shown here is derived from an EMBL/GenBank/DDBJ whole genome shotgun (WGS) entry which is preliminary data.</text>
</comment>
<evidence type="ECO:0000256" key="1">
    <source>
        <dbReference type="ARBA" id="ARBA00000085"/>
    </source>
</evidence>
<dbReference type="SUPFAM" id="SSF55874">
    <property type="entry name" value="ATPase domain of HSP90 chaperone/DNA topoisomerase II/histidine kinase"/>
    <property type="match status" value="1"/>
</dbReference>
<keyword evidence="4" id="KW-0547">Nucleotide-binding</keyword>
<dbReference type="InterPro" id="IPR011622">
    <property type="entry name" value="7TMR_DISM_rcpt_extracell_dom2"/>
</dbReference>
<keyword evidence="5" id="KW-0418">Kinase</keyword>
<keyword evidence="7" id="KW-0472">Membrane</keyword>
<dbReference type="GO" id="GO:0004673">
    <property type="term" value="F:protein histidine kinase activity"/>
    <property type="evidence" value="ECO:0007669"/>
    <property type="project" value="UniProtKB-EC"/>
</dbReference>
<dbReference type="Pfam" id="PF07696">
    <property type="entry name" value="7TMR-DISMED2"/>
    <property type="match status" value="1"/>
</dbReference>
<keyword evidence="3" id="KW-0808">Transferase</keyword>
<evidence type="ECO:0000256" key="5">
    <source>
        <dbReference type="ARBA" id="ARBA00022777"/>
    </source>
</evidence>
<evidence type="ECO:0000313" key="10">
    <source>
        <dbReference type="Proteomes" id="UP000262379"/>
    </source>
</evidence>
<dbReference type="Pfam" id="PF07695">
    <property type="entry name" value="7TMR-DISM_7TM"/>
    <property type="match status" value="1"/>
</dbReference>
<name>A0A371XBK4_9HYPH</name>
<gene>
    <name evidence="9" type="ORF">DY251_15300</name>
</gene>
<feature type="transmembrane region" description="Helical" evidence="7">
    <location>
        <begin position="314"/>
        <end position="338"/>
    </location>
</feature>
<evidence type="ECO:0000256" key="7">
    <source>
        <dbReference type="SAM" id="Phobius"/>
    </source>
</evidence>
<feature type="transmembrane region" description="Helical" evidence="7">
    <location>
        <begin position="350"/>
        <end position="368"/>
    </location>
</feature>
<dbReference type="InterPro" id="IPR003594">
    <property type="entry name" value="HATPase_dom"/>
</dbReference>
<keyword evidence="6" id="KW-0067">ATP-binding</keyword>
<dbReference type="EMBL" id="QURN01000012">
    <property type="protein sequence ID" value="RFC66613.1"/>
    <property type="molecule type" value="Genomic_DNA"/>
</dbReference>
<evidence type="ECO:0000256" key="6">
    <source>
        <dbReference type="ARBA" id="ARBA00022840"/>
    </source>
</evidence>
<comment type="catalytic activity">
    <reaction evidence="1">
        <text>ATP + protein L-histidine = ADP + protein N-phospho-L-histidine.</text>
        <dbReference type="EC" id="2.7.13.3"/>
    </reaction>
</comment>
<feature type="domain" description="Histidine kinase" evidence="8">
    <location>
        <begin position="506"/>
        <end position="720"/>
    </location>
</feature>